<dbReference type="Pfam" id="PF13977">
    <property type="entry name" value="TetR_C_6"/>
    <property type="match status" value="1"/>
</dbReference>
<evidence type="ECO:0000313" key="7">
    <source>
        <dbReference type="EMBL" id="MBD3324617.1"/>
    </source>
</evidence>
<dbReference type="SUPFAM" id="SSF46689">
    <property type="entry name" value="Homeodomain-like"/>
    <property type="match status" value="1"/>
</dbReference>
<dbReference type="GO" id="GO:0003700">
    <property type="term" value="F:DNA-binding transcription factor activity"/>
    <property type="evidence" value="ECO:0007669"/>
    <property type="project" value="TreeGrafter"/>
</dbReference>
<evidence type="ECO:0000256" key="3">
    <source>
        <dbReference type="ARBA" id="ARBA00023125"/>
    </source>
</evidence>
<dbReference type="Proteomes" id="UP000649604">
    <property type="component" value="Unassembled WGS sequence"/>
</dbReference>
<dbReference type="Gene3D" id="1.10.357.10">
    <property type="entry name" value="Tetracycline Repressor, domain 2"/>
    <property type="match status" value="1"/>
</dbReference>
<proteinExistence type="predicted"/>
<dbReference type="Pfam" id="PF00440">
    <property type="entry name" value="TetR_N"/>
    <property type="match status" value="1"/>
</dbReference>
<dbReference type="InterPro" id="IPR023772">
    <property type="entry name" value="DNA-bd_HTH_TetR-type_CS"/>
</dbReference>
<comment type="caution">
    <text evidence="7">The sequence shown here is derived from an EMBL/GenBank/DDBJ whole genome shotgun (WGS) entry which is preliminary data.</text>
</comment>
<reference evidence="7" key="1">
    <citation type="submission" date="2019-11" db="EMBL/GenBank/DDBJ databases">
        <title>Microbial mats filling the niche in hypersaline microbial mats.</title>
        <authorList>
            <person name="Wong H.L."/>
            <person name="Macleod F.I."/>
            <person name="White R.A. III"/>
            <person name="Burns B.P."/>
        </authorList>
    </citation>
    <scope>NUCLEOTIDE SEQUENCE</scope>
    <source>
        <strain evidence="7">Rbin_158</strain>
    </source>
</reference>
<organism evidence="7 8">
    <name type="scientific">candidate division KSB3 bacterium</name>
    <dbReference type="NCBI Taxonomy" id="2044937"/>
    <lineage>
        <taxon>Bacteria</taxon>
        <taxon>candidate division KSB3</taxon>
    </lineage>
</organism>
<dbReference type="PROSITE" id="PS50977">
    <property type="entry name" value="HTH_TETR_2"/>
    <property type="match status" value="1"/>
</dbReference>
<accession>A0A9D5JUR2</accession>
<name>A0A9D5JUR2_9BACT</name>
<feature type="domain" description="HTH tetR-type" evidence="6">
    <location>
        <begin position="34"/>
        <end position="94"/>
    </location>
</feature>
<sequence>MTMTDRSVNIICRKTLQKDNEGDHKMPPKIIDKDQRKHEIASVALEIFAENGFETTSISRVAEAAGIGKGTIYEYFASKEELMFNAIMVWTKNMEEGTARVLEETHDPVKRLRKLIETLVHNFLSDPRTIKMALSMFQLLLSDASVFRQYDIIRESMRSLRKTFVDVLLDGVSQGVFRPEIARDAEKIVINLLAYLDGIALHYFMNKTYFDVNEQINFYLEHLLENLRAE</sequence>
<keyword evidence="4" id="KW-0804">Transcription</keyword>
<evidence type="ECO:0000256" key="1">
    <source>
        <dbReference type="ARBA" id="ARBA00022491"/>
    </source>
</evidence>
<dbReference type="InterPro" id="IPR039538">
    <property type="entry name" value="BetI_C"/>
</dbReference>
<keyword evidence="3 5" id="KW-0238">DNA-binding</keyword>
<keyword evidence="1" id="KW-0678">Repressor</keyword>
<dbReference type="AlphaFoldDB" id="A0A9D5JUR2"/>
<keyword evidence="2" id="KW-0805">Transcription regulation</keyword>
<evidence type="ECO:0000256" key="4">
    <source>
        <dbReference type="ARBA" id="ARBA00023163"/>
    </source>
</evidence>
<protein>
    <submittedName>
        <fullName evidence="7">TetR family transcriptional regulator</fullName>
    </submittedName>
</protein>
<feature type="DNA-binding region" description="H-T-H motif" evidence="5">
    <location>
        <begin position="57"/>
        <end position="76"/>
    </location>
</feature>
<evidence type="ECO:0000259" key="6">
    <source>
        <dbReference type="PROSITE" id="PS50977"/>
    </source>
</evidence>
<dbReference type="PRINTS" id="PR00455">
    <property type="entry name" value="HTHTETR"/>
</dbReference>
<evidence type="ECO:0000313" key="8">
    <source>
        <dbReference type="Proteomes" id="UP000649604"/>
    </source>
</evidence>
<evidence type="ECO:0000256" key="2">
    <source>
        <dbReference type="ARBA" id="ARBA00023015"/>
    </source>
</evidence>
<dbReference type="InterPro" id="IPR001647">
    <property type="entry name" value="HTH_TetR"/>
</dbReference>
<dbReference type="PANTHER" id="PTHR30055:SF234">
    <property type="entry name" value="HTH-TYPE TRANSCRIPTIONAL REGULATOR BETI"/>
    <property type="match status" value="1"/>
</dbReference>
<dbReference type="InterPro" id="IPR050109">
    <property type="entry name" value="HTH-type_TetR-like_transc_reg"/>
</dbReference>
<dbReference type="SUPFAM" id="SSF48498">
    <property type="entry name" value="Tetracyclin repressor-like, C-terminal domain"/>
    <property type="match status" value="1"/>
</dbReference>
<dbReference type="PANTHER" id="PTHR30055">
    <property type="entry name" value="HTH-TYPE TRANSCRIPTIONAL REGULATOR RUTR"/>
    <property type="match status" value="1"/>
</dbReference>
<dbReference type="InterPro" id="IPR036271">
    <property type="entry name" value="Tet_transcr_reg_TetR-rel_C_sf"/>
</dbReference>
<dbReference type="Gene3D" id="1.10.10.60">
    <property type="entry name" value="Homeodomain-like"/>
    <property type="match status" value="1"/>
</dbReference>
<dbReference type="PROSITE" id="PS01081">
    <property type="entry name" value="HTH_TETR_1"/>
    <property type="match status" value="1"/>
</dbReference>
<gene>
    <name evidence="7" type="ORF">GF339_08540</name>
</gene>
<evidence type="ECO:0000256" key="5">
    <source>
        <dbReference type="PROSITE-ProRule" id="PRU00335"/>
    </source>
</evidence>
<dbReference type="InterPro" id="IPR009057">
    <property type="entry name" value="Homeodomain-like_sf"/>
</dbReference>
<dbReference type="GO" id="GO:0000976">
    <property type="term" value="F:transcription cis-regulatory region binding"/>
    <property type="evidence" value="ECO:0007669"/>
    <property type="project" value="TreeGrafter"/>
</dbReference>
<dbReference type="EMBL" id="WJJP01000267">
    <property type="protein sequence ID" value="MBD3324617.1"/>
    <property type="molecule type" value="Genomic_DNA"/>
</dbReference>